<dbReference type="Proteomes" id="UP001152622">
    <property type="component" value="Chromosome 6"/>
</dbReference>
<protein>
    <submittedName>
        <fullName evidence="1">Uncharacterized protein</fullName>
    </submittedName>
</protein>
<keyword evidence="2" id="KW-1185">Reference proteome</keyword>
<accession>A0A9Q1IY65</accession>
<comment type="caution">
    <text evidence="1">The sequence shown here is derived from an EMBL/GenBank/DDBJ whole genome shotgun (WGS) entry which is preliminary data.</text>
</comment>
<organism evidence="1 2">
    <name type="scientific">Synaphobranchus kaupii</name>
    <name type="common">Kaup's arrowtooth eel</name>
    <dbReference type="NCBI Taxonomy" id="118154"/>
    <lineage>
        <taxon>Eukaryota</taxon>
        <taxon>Metazoa</taxon>
        <taxon>Chordata</taxon>
        <taxon>Craniata</taxon>
        <taxon>Vertebrata</taxon>
        <taxon>Euteleostomi</taxon>
        <taxon>Actinopterygii</taxon>
        <taxon>Neopterygii</taxon>
        <taxon>Teleostei</taxon>
        <taxon>Anguilliformes</taxon>
        <taxon>Synaphobranchidae</taxon>
        <taxon>Synaphobranchus</taxon>
    </lineage>
</organism>
<proteinExistence type="predicted"/>
<evidence type="ECO:0000313" key="2">
    <source>
        <dbReference type="Proteomes" id="UP001152622"/>
    </source>
</evidence>
<dbReference type="AlphaFoldDB" id="A0A9Q1IY65"/>
<dbReference type="EMBL" id="JAINUF010000006">
    <property type="protein sequence ID" value="KAJ8357085.1"/>
    <property type="molecule type" value="Genomic_DNA"/>
</dbReference>
<reference evidence="1" key="1">
    <citation type="journal article" date="2023" name="Science">
        <title>Genome structures resolve the early diversification of teleost fishes.</title>
        <authorList>
            <person name="Parey E."/>
            <person name="Louis A."/>
            <person name="Montfort J."/>
            <person name="Bouchez O."/>
            <person name="Roques C."/>
            <person name="Iampietro C."/>
            <person name="Lluch J."/>
            <person name="Castinel A."/>
            <person name="Donnadieu C."/>
            <person name="Desvignes T."/>
            <person name="Floi Bucao C."/>
            <person name="Jouanno E."/>
            <person name="Wen M."/>
            <person name="Mejri S."/>
            <person name="Dirks R."/>
            <person name="Jansen H."/>
            <person name="Henkel C."/>
            <person name="Chen W.J."/>
            <person name="Zahm M."/>
            <person name="Cabau C."/>
            <person name="Klopp C."/>
            <person name="Thompson A.W."/>
            <person name="Robinson-Rechavi M."/>
            <person name="Braasch I."/>
            <person name="Lecointre G."/>
            <person name="Bobe J."/>
            <person name="Postlethwait J.H."/>
            <person name="Berthelot C."/>
            <person name="Roest Crollius H."/>
            <person name="Guiguen Y."/>
        </authorList>
    </citation>
    <scope>NUCLEOTIDE SEQUENCE</scope>
    <source>
        <strain evidence="1">WJC10195</strain>
    </source>
</reference>
<evidence type="ECO:0000313" key="1">
    <source>
        <dbReference type="EMBL" id="KAJ8357085.1"/>
    </source>
</evidence>
<gene>
    <name evidence="1" type="ORF">SKAU_G00198790</name>
</gene>
<sequence>MVTVAIWTTSRKGLGRSPRVLFRAPDSLLAARRLHGFWPRLNDSWGIESIRSPLAERVPQSFVLERGRGASGPGMCRRREETLVSPPNVAEVCLATDCLLPLERSTGAHWLQERDRMDVWCSRRKWLCLRVWSPAASC</sequence>
<name>A0A9Q1IY65_SYNKA</name>